<feature type="compositionally biased region" description="Basic and acidic residues" evidence="1">
    <location>
        <begin position="37"/>
        <end position="55"/>
    </location>
</feature>
<keyword evidence="3" id="KW-1185">Reference proteome</keyword>
<reference evidence="2 3" key="1">
    <citation type="submission" date="2016-10" db="EMBL/GenBank/DDBJ databases">
        <authorList>
            <person name="de Groot N.N."/>
        </authorList>
    </citation>
    <scope>NUCLEOTIDE SEQUENCE [LARGE SCALE GENOMIC DNA]</scope>
    <source>
        <strain evidence="2 3">DSM 43357</strain>
    </source>
</reference>
<gene>
    <name evidence="2" type="ORF">SAMN05660976_02627</name>
</gene>
<dbReference type="Proteomes" id="UP000198953">
    <property type="component" value="Unassembled WGS sequence"/>
</dbReference>
<accession>A0A1H7QNY8</accession>
<evidence type="ECO:0000256" key="1">
    <source>
        <dbReference type="SAM" id="MobiDB-lite"/>
    </source>
</evidence>
<feature type="region of interest" description="Disordered" evidence="1">
    <location>
        <begin position="36"/>
        <end position="55"/>
    </location>
</feature>
<proteinExistence type="predicted"/>
<dbReference type="RefSeq" id="WP_176573385.1">
    <property type="nucleotide sequence ID" value="NZ_BBZG01000002.1"/>
</dbReference>
<evidence type="ECO:0000313" key="3">
    <source>
        <dbReference type="Proteomes" id="UP000198953"/>
    </source>
</evidence>
<sequence>MSIALADQDKITLRTAAYGAVSLMAAARRVTGCGEVRIGDGRGHRGHQERPLSTG</sequence>
<protein>
    <submittedName>
        <fullName evidence="2">Uncharacterized protein</fullName>
    </submittedName>
</protein>
<name>A0A1H7QNY8_9ACTN</name>
<organism evidence="2 3">
    <name type="scientific">Nonomuraea pusilla</name>
    <dbReference type="NCBI Taxonomy" id="46177"/>
    <lineage>
        <taxon>Bacteria</taxon>
        <taxon>Bacillati</taxon>
        <taxon>Actinomycetota</taxon>
        <taxon>Actinomycetes</taxon>
        <taxon>Streptosporangiales</taxon>
        <taxon>Streptosporangiaceae</taxon>
        <taxon>Nonomuraea</taxon>
    </lineage>
</organism>
<evidence type="ECO:0000313" key="2">
    <source>
        <dbReference type="EMBL" id="SEL49642.1"/>
    </source>
</evidence>
<dbReference type="AlphaFoldDB" id="A0A1H7QNY8"/>
<dbReference type="EMBL" id="FOBF01000005">
    <property type="protein sequence ID" value="SEL49642.1"/>
    <property type="molecule type" value="Genomic_DNA"/>
</dbReference>